<evidence type="ECO:0000313" key="3">
    <source>
        <dbReference type="Proteomes" id="UP000829291"/>
    </source>
</evidence>
<feature type="region of interest" description="Disordered" evidence="1">
    <location>
        <begin position="274"/>
        <end position="310"/>
    </location>
</feature>
<gene>
    <name evidence="4" type="primary">LOC107217526</name>
</gene>
<dbReference type="PANTHER" id="PTHR21261">
    <property type="entry name" value="BEAT PROTEIN"/>
    <property type="match status" value="1"/>
</dbReference>
<accession>A0ABM3FQF7</accession>
<dbReference type="GeneID" id="107217526"/>
<evidence type="ECO:0000259" key="2">
    <source>
        <dbReference type="PROSITE" id="PS50835"/>
    </source>
</evidence>
<keyword evidence="3" id="KW-1185">Reference proteome</keyword>
<dbReference type="PANTHER" id="PTHR21261:SF8">
    <property type="entry name" value="BEATEN PATH IA, ISOFORM B-RELATED"/>
    <property type="match status" value="1"/>
</dbReference>
<organism evidence="3 4">
    <name type="scientific">Neodiprion lecontei</name>
    <name type="common">Redheaded pine sawfly</name>
    <dbReference type="NCBI Taxonomy" id="441921"/>
    <lineage>
        <taxon>Eukaryota</taxon>
        <taxon>Metazoa</taxon>
        <taxon>Ecdysozoa</taxon>
        <taxon>Arthropoda</taxon>
        <taxon>Hexapoda</taxon>
        <taxon>Insecta</taxon>
        <taxon>Pterygota</taxon>
        <taxon>Neoptera</taxon>
        <taxon>Endopterygota</taxon>
        <taxon>Hymenoptera</taxon>
        <taxon>Tenthredinoidea</taxon>
        <taxon>Diprionidae</taxon>
        <taxon>Diprioninae</taxon>
        <taxon>Neodiprion</taxon>
    </lineage>
</organism>
<proteinExistence type="predicted"/>
<dbReference type="RefSeq" id="XP_046590246.1">
    <property type="nucleotide sequence ID" value="XM_046734290.1"/>
</dbReference>
<dbReference type="Gene3D" id="2.60.40.10">
    <property type="entry name" value="Immunoglobulins"/>
    <property type="match status" value="2"/>
</dbReference>
<dbReference type="InterPro" id="IPR036179">
    <property type="entry name" value="Ig-like_dom_sf"/>
</dbReference>
<dbReference type="SUPFAM" id="SSF48726">
    <property type="entry name" value="Immunoglobulin"/>
    <property type="match status" value="1"/>
</dbReference>
<dbReference type="Proteomes" id="UP000829291">
    <property type="component" value="Chromosome 3"/>
</dbReference>
<feature type="domain" description="Ig-like" evidence="2">
    <location>
        <begin position="50"/>
        <end position="142"/>
    </location>
</feature>
<protein>
    <submittedName>
        <fullName evidence="4">Uncharacterized protein LOC107217526 isoform X2</fullName>
    </submittedName>
</protein>
<dbReference type="InterPro" id="IPR013783">
    <property type="entry name" value="Ig-like_fold"/>
</dbReference>
<feature type="compositionally biased region" description="Basic and acidic residues" evidence="1">
    <location>
        <begin position="286"/>
        <end position="296"/>
    </location>
</feature>
<dbReference type="PROSITE" id="PS50835">
    <property type="entry name" value="IG_LIKE"/>
    <property type="match status" value="1"/>
</dbReference>
<name>A0ABM3FQF7_NEOLC</name>
<sequence>MELQLVFFAYVVDTNELYDVQFKHISRGCGRGEGICLGLKEVRIKIPEAVRKGDSAIFECLYDTEGDILYAVKWYKGRREFYRYTPNESPAIKTFPIGTLSVNKNESNANQVTVTGLDLDAAGTYSCEVSADAPSFHTAIVSANMNVVELPQNRPSIHGMKRKYRVGDILRGNCTSDGSKPAANLTWYINDHQPLSSQTRYYNPQDSNIADQQYSAIGVQFLVTPEHFATGKLKVRCSASIYELYWQSTEVSAEEDRPRVRNFEPAATIVGINYLQPPPNLQTGQRKPDGQADVKGHNRPSQTKSTKEAI</sequence>
<reference evidence="4" key="1">
    <citation type="submission" date="2025-08" db="UniProtKB">
        <authorList>
            <consortium name="RefSeq"/>
        </authorList>
    </citation>
    <scope>IDENTIFICATION</scope>
    <source>
        <tissue evidence="4">Thorax and Abdomen</tissue>
    </source>
</reference>
<dbReference type="InterPro" id="IPR007110">
    <property type="entry name" value="Ig-like_dom"/>
</dbReference>
<evidence type="ECO:0000313" key="4">
    <source>
        <dbReference type="RefSeq" id="XP_046590246.1"/>
    </source>
</evidence>
<evidence type="ECO:0000256" key="1">
    <source>
        <dbReference type="SAM" id="MobiDB-lite"/>
    </source>
</evidence>